<name>A0ACB9M5D1_9MYRT</name>
<sequence>MLRGRSRVVAKQTLAADHRSHPQPPPPPHHNPHPHNPPPFYWFLSRFRQFAVRTPETPSFQNRDGGTRHFGGRVRGRSWEADARGISLVVSAGRSKLVLFGAEVGVRTGDPVSADDPAATTHVRFVDNMRRGKSSRRGEGESFLSSCYTCKKMIEPTEDIYIYGGEKAFCSWDCRHTEILRDTALNLDHDDDGQDVM</sequence>
<organism evidence="1 2">
    <name type="scientific">Melastoma candidum</name>
    <dbReference type="NCBI Taxonomy" id="119954"/>
    <lineage>
        <taxon>Eukaryota</taxon>
        <taxon>Viridiplantae</taxon>
        <taxon>Streptophyta</taxon>
        <taxon>Embryophyta</taxon>
        <taxon>Tracheophyta</taxon>
        <taxon>Spermatophyta</taxon>
        <taxon>Magnoliopsida</taxon>
        <taxon>eudicotyledons</taxon>
        <taxon>Gunneridae</taxon>
        <taxon>Pentapetalae</taxon>
        <taxon>rosids</taxon>
        <taxon>malvids</taxon>
        <taxon>Myrtales</taxon>
        <taxon>Melastomataceae</taxon>
        <taxon>Melastomatoideae</taxon>
        <taxon>Melastomateae</taxon>
        <taxon>Melastoma</taxon>
    </lineage>
</organism>
<reference evidence="2" key="1">
    <citation type="journal article" date="2023" name="Front. Plant Sci.">
        <title>Chromosomal-level genome assembly of Melastoma candidum provides insights into trichome evolution.</title>
        <authorList>
            <person name="Zhong Y."/>
            <person name="Wu W."/>
            <person name="Sun C."/>
            <person name="Zou P."/>
            <person name="Liu Y."/>
            <person name="Dai S."/>
            <person name="Zhou R."/>
        </authorList>
    </citation>
    <scope>NUCLEOTIDE SEQUENCE [LARGE SCALE GENOMIC DNA]</scope>
</reference>
<evidence type="ECO:0000313" key="2">
    <source>
        <dbReference type="Proteomes" id="UP001057402"/>
    </source>
</evidence>
<dbReference type="EMBL" id="CM042889">
    <property type="protein sequence ID" value="KAI4319468.1"/>
    <property type="molecule type" value="Genomic_DNA"/>
</dbReference>
<gene>
    <name evidence="1" type="ORF">MLD38_033062</name>
</gene>
<keyword evidence="2" id="KW-1185">Reference proteome</keyword>
<proteinExistence type="predicted"/>
<accession>A0ACB9M5D1</accession>
<protein>
    <submittedName>
        <fullName evidence="1">Uncharacterized protein</fullName>
    </submittedName>
</protein>
<dbReference type="Proteomes" id="UP001057402">
    <property type="component" value="Chromosome 10"/>
</dbReference>
<evidence type="ECO:0000313" key="1">
    <source>
        <dbReference type="EMBL" id="KAI4319468.1"/>
    </source>
</evidence>
<comment type="caution">
    <text evidence="1">The sequence shown here is derived from an EMBL/GenBank/DDBJ whole genome shotgun (WGS) entry which is preliminary data.</text>
</comment>